<evidence type="ECO:0000256" key="1">
    <source>
        <dbReference type="SAM" id="Phobius"/>
    </source>
</evidence>
<keyword evidence="1" id="KW-0812">Transmembrane</keyword>
<organism evidence="2 3">
    <name type="scientific">Candidatus Beckwithbacteria bacterium CG23_combo_of_CG06-09_8_20_14_all_34_8</name>
    <dbReference type="NCBI Taxonomy" id="1974497"/>
    <lineage>
        <taxon>Bacteria</taxon>
        <taxon>Candidatus Beckwithiibacteriota</taxon>
    </lineage>
</organism>
<evidence type="ECO:0000313" key="3">
    <source>
        <dbReference type="Proteomes" id="UP000229459"/>
    </source>
</evidence>
<feature type="non-terminal residue" evidence="2">
    <location>
        <position position="230"/>
    </location>
</feature>
<dbReference type="Gene3D" id="3.30.70.60">
    <property type="match status" value="1"/>
</dbReference>
<comment type="caution">
    <text evidence="2">The sequence shown here is derived from an EMBL/GenBank/DDBJ whole genome shotgun (WGS) entry which is preliminary data.</text>
</comment>
<accession>A0A2H0B5B2</accession>
<proteinExistence type="predicted"/>
<dbReference type="Proteomes" id="UP000229459">
    <property type="component" value="Unassembled WGS sequence"/>
</dbReference>
<reference evidence="2 3" key="1">
    <citation type="submission" date="2017-09" db="EMBL/GenBank/DDBJ databases">
        <title>Depth-based differentiation of microbial function through sediment-hosted aquifers and enrichment of novel symbionts in the deep terrestrial subsurface.</title>
        <authorList>
            <person name="Probst A.J."/>
            <person name="Ladd B."/>
            <person name="Jarett J.K."/>
            <person name="Geller-Mcgrath D.E."/>
            <person name="Sieber C.M."/>
            <person name="Emerson J.B."/>
            <person name="Anantharaman K."/>
            <person name="Thomas B.C."/>
            <person name="Malmstrom R."/>
            <person name="Stieglmeier M."/>
            <person name="Klingl A."/>
            <person name="Woyke T."/>
            <person name="Ryan C.M."/>
            <person name="Banfield J.F."/>
        </authorList>
    </citation>
    <scope>NUCLEOTIDE SEQUENCE [LARGE SCALE GENOMIC DNA]</scope>
    <source>
        <strain evidence="2">CG23_combo_of_CG06-09_8_20_14_all_34_8</strain>
    </source>
</reference>
<evidence type="ECO:0000313" key="2">
    <source>
        <dbReference type="EMBL" id="PIP52847.1"/>
    </source>
</evidence>
<gene>
    <name evidence="2" type="ORF">COX08_04185</name>
</gene>
<dbReference type="InterPro" id="IPR014717">
    <property type="entry name" value="Transl_elong_EF1B/ribsomal_bS6"/>
</dbReference>
<name>A0A2H0B5B2_9BACT</name>
<protein>
    <submittedName>
        <fullName evidence="2">Uncharacterized protein</fullName>
    </submittedName>
</protein>
<sequence>MDRKNIIKSLLGEKKLSVKEKIGPAASLLIIFLTSILFLKPAITSIIKNSASLVEKKDHLTKLQTKKNALKSYQTQDRELILDQQLKLISRYIPSTKPSLQALISLVTLARNQSLQFSGITLNPGSIKSKTVASTSLTRDEQNSDGTQQTLDSFDITFSIIGTKQDLENFVAKLKELAPMMRIDKFSTSFLNKNANEKIILQNENLLLSVSLTIKIYFQHMPDNLPAYEQ</sequence>
<feature type="transmembrane region" description="Helical" evidence="1">
    <location>
        <begin position="21"/>
        <end position="39"/>
    </location>
</feature>
<dbReference type="EMBL" id="PCSR01000099">
    <property type="protein sequence ID" value="PIP52847.1"/>
    <property type="molecule type" value="Genomic_DNA"/>
</dbReference>
<keyword evidence="1" id="KW-1133">Transmembrane helix</keyword>
<dbReference type="AlphaFoldDB" id="A0A2H0B5B2"/>
<keyword evidence="1" id="KW-0472">Membrane</keyword>